<gene>
    <name evidence="7" type="ORF">M8A51_19980</name>
</gene>
<evidence type="ECO:0000256" key="3">
    <source>
        <dbReference type="ARBA" id="ARBA00022989"/>
    </source>
</evidence>
<reference evidence="7" key="1">
    <citation type="submission" date="2022-05" db="EMBL/GenBank/DDBJ databases">
        <title>Schlegelella sp. nov., isolated from mangrove soil.</title>
        <authorList>
            <person name="Liu Y."/>
            <person name="Ge X."/>
            <person name="Liu W."/>
        </authorList>
    </citation>
    <scope>NUCLEOTIDE SEQUENCE</scope>
    <source>
        <strain evidence="7">S2-27</strain>
    </source>
</reference>
<organism evidence="7 8">
    <name type="scientific">Caldimonas mangrovi</name>
    <dbReference type="NCBI Taxonomy" id="2944811"/>
    <lineage>
        <taxon>Bacteria</taxon>
        <taxon>Pseudomonadati</taxon>
        <taxon>Pseudomonadota</taxon>
        <taxon>Betaproteobacteria</taxon>
        <taxon>Burkholderiales</taxon>
        <taxon>Sphaerotilaceae</taxon>
        <taxon>Caldimonas</taxon>
    </lineage>
</organism>
<dbReference type="PANTHER" id="PTHR31157:SF1">
    <property type="entry name" value="SCP DOMAIN-CONTAINING PROTEIN"/>
    <property type="match status" value="1"/>
</dbReference>
<accession>A0ABT0YU68</accession>
<evidence type="ECO:0000256" key="5">
    <source>
        <dbReference type="SAM" id="Phobius"/>
    </source>
</evidence>
<feature type="transmembrane region" description="Helical" evidence="5">
    <location>
        <begin position="70"/>
        <end position="92"/>
    </location>
</feature>
<comment type="subcellular location">
    <subcellularLocation>
        <location evidence="1">Membrane</location>
        <topology evidence="1">Multi-pass membrane protein</topology>
    </subcellularLocation>
</comment>
<dbReference type="Gene3D" id="3.40.33.10">
    <property type="entry name" value="CAP"/>
    <property type="match status" value="1"/>
</dbReference>
<proteinExistence type="predicted"/>
<dbReference type="Pfam" id="PF02674">
    <property type="entry name" value="Colicin_V"/>
    <property type="match status" value="1"/>
</dbReference>
<protein>
    <submittedName>
        <fullName evidence="7">CvpA family protein</fullName>
    </submittedName>
</protein>
<dbReference type="InterPro" id="IPR014044">
    <property type="entry name" value="CAP_dom"/>
</dbReference>
<dbReference type="Pfam" id="PF00188">
    <property type="entry name" value="CAP"/>
    <property type="match status" value="1"/>
</dbReference>
<sequence length="323" mass="34741">MSLEDYNLVDAGLVLVAMLGLWSGWRRGFVVSASGLLVLVLGVAAAFWGYRYPASWLEAAVPSLGVWTQPVAFVLSYVLAWALFGTLAHQVVRATPNAAHLHGANRAAGLVPGLANGLINAAIVAVLLLSVPLFDGLSAQARDSVVAQRLAAPAEWAESKLAVIFDDAVQRTLTRLTVRPGSTERIQLPFQVQAPRARPDLEARMLEMLNKERAEAGLPPLKPDAELTGVARAHARDMFARGFFSHVTPEGRDPFDRMRAGGVRFLIAGENLALARTLPMAHQGLMNSPGHRANILRPAFGRVGIGVLDGGMHGLMVTQKFRN</sequence>
<feature type="transmembrane region" description="Helical" evidence="5">
    <location>
        <begin position="29"/>
        <end position="50"/>
    </location>
</feature>
<dbReference type="PANTHER" id="PTHR31157">
    <property type="entry name" value="SCP DOMAIN-CONTAINING PROTEIN"/>
    <property type="match status" value="1"/>
</dbReference>
<dbReference type="CDD" id="cd05379">
    <property type="entry name" value="CAP_bacterial"/>
    <property type="match status" value="1"/>
</dbReference>
<dbReference type="SUPFAM" id="SSF55797">
    <property type="entry name" value="PR-1-like"/>
    <property type="match status" value="1"/>
</dbReference>
<evidence type="ECO:0000256" key="1">
    <source>
        <dbReference type="ARBA" id="ARBA00004141"/>
    </source>
</evidence>
<dbReference type="InterPro" id="IPR035940">
    <property type="entry name" value="CAP_sf"/>
</dbReference>
<keyword evidence="8" id="KW-1185">Reference proteome</keyword>
<evidence type="ECO:0000256" key="4">
    <source>
        <dbReference type="ARBA" id="ARBA00023136"/>
    </source>
</evidence>
<evidence type="ECO:0000313" key="7">
    <source>
        <dbReference type="EMBL" id="MCM5681812.1"/>
    </source>
</evidence>
<name>A0ABT0YU68_9BURK</name>
<keyword evidence="3 5" id="KW-1133">Transmembrane helix</keyword>
<keyword evidence="4 5" id="KW-0472">Membrane</keyword>
<feature type="domain" description="SCP" evidence="6">
    <location>
        <begin position="206"/>
        <end position="318"/>
    </location>
</feature>
<dbReference type="RefSeq" id="WP_251780292.1">
    <property type="nucleotide sequence ID" value="NZ_JAMKFE010000014.1"/>
</dbReference>
<evidence type="ECO:0000313" key="8">
    <source>
        <dbReference type="Proteomes" id="UP001165541"/>
    </source>
</evidence>
<feature type="transmembrane region" description="Helical" evidence="5">
    <location>
        <begin position="6"/>
        <end position="22"/>
    </location>
</feature>
<dbReference type="InterPro" id="IPR003825">
    <property type="entry name" value="Colicin-V_CvpA"/>
</dbReference>
<keyword evidence="2 5" id="KW-0812">Transmembrane</keyword>
<evidence type="ECO:0000256" key="2">
    <source>
        <dbReference type="ARBA" id="ARBA00022692"/>
    </source>
</evidence>
<feature type="transmembrane region" description="Helical" evidence="5">
    <location>
        <begin position="113"/>
        <end position="134"/>
    </location>
</feature>
<evidence type="ECO:0000259" key="6">
    <source>
        <dbReference type="Pfam" id="PF00188"/>
    </source>
</evidence>
<comment type="caution">
    <text evidence="7">The sequence shown here is derived from an EMBL/GenBank/DDBJ whole genome shotgun (WGS) entry which is preliminary data.</text>
</comment>
<dbReference type="Proteomes" id="UP001165541">
    <property type="component" value="Unassembled WGS sequence"/>
</dbReference>
<dbReference type="EMBL" id="JAMKFE010000014">
    <property type="protein sequence ID" value="MCM5681812.1"/>
    <property type="molecule type" value="Genomic_DNA"/>
</dbReference>